<dbReference type="GO" id="GO:0005829">
    <property type="term" value="C:cytosol"/>
    <property type="evidence" value="ECO:0007669"/>
    <property type="project" value="TreeGrafter"/>
</dbReference>
<organism evidence="5">
    <name type="scientific">bioreactor metagenome</name>
    <dbReference type="NCBI Taxonomy" id="1076179"/>
    <lineage>
        <taxon>unclassified sequences</taxon>
        <taxon>metagenomes</taxon>
        <taxon>ecological metagenomes</taxon>
    </lineage>
</organism>
<evidence type="ECO:0000313" key="5">
    <source>
        <dbReference type="EMBL" id="MPN52412.1"/>
    </source>
</evidence>
<dbReference type="InterPro" id="IPR000432">
    <property type="entry name" value="DNA_mismatch_repair_MutS_C"/>
</dbReference>
<sequence length="179" mass="19813">MADILRHATKKSLLILDEIGRGTSTFDGMSIARAVVEHCADPKKLGAKTLFATHYHELTELENTLPGTVNYNIAVKTRGEDIIFLRKIVSGGADRSYGIEVAKLAGLPDKVVARARAVLEQLESENGVQYVQPRREREQVSLDAVREGEVLDALRRCQPDTLTPIEAMGLLYELKQKLS</sequence>
<dbReference type="PANTHER" id="PTHR11361:SF34">
    <property type="entry name" value="DNA MISMATCH REPAIR PROTEIN MSH1, MITOCHONDRIAL"/>
    <property type="match status" value="1"/>
</dbReference>
<dbReference type="SMART" id="SM00534">
    <property type="entry name" value="MUTSac"/>
    <property type="match status" value="1"/>
</dbReference>
<evidence type="ECO:0000256" key="2">
    <source>
        <dbReference type="ARBA" id="ARBA00022840"/>
    </source>
</evidence>
<evidence type="ECO:0000256" key="1">
    <source>
        <dbReference type="ARBA" id="ARBA00022741"/>
    </source>
</evidence>
<accession>A0A645INH5</accession>
<evidence type="ECO:0000256" key="3">
    <source>
        <dbReference type="ARBA" id="ARBA00023125"/>
    </source>
</evidence>
<feature type="domain" description="DNA mismatch repair proteins mutS family" evidence="4">
    <location>
        <begin position="12"/>
        <end position="28"/>
    </location>
</feature>
<dbReference type="GO" id="GO:0030983">
    <property type="term" value="F:mismatched DNA binding"/>
    <property type="evidence" value="ECO:0007669"/>
    <property type="project" value="InterPro"/>
</dbReference>
<dbReference type="InterPro" id="IPR045076">
    <property type="entry name" value="MutS"/>
</dbReference>
<dbReference type="AlphaFoldDB" id="A0A645INH5"/>
<keyword evidence="3" id="KW-0238">DNA-binding</keyword>
<evidence type="ECO:0000259" key="4">
    <source>
        <dbReference type="PROSITE" id="PS00486"/>
    </source>
</evidence>
<dbReference type="Gene3D" id="3.40.50.300">
    <property type="entry name" value="P-loop containing nucleotide triphosphate hydrolases"/>
    <property type="match status" value="1"/>
</dbReference>
<protein>
    <submittedName>
        <fullName evidence="5">DNA mismatch repair protein MutS</fullName>
    </submittedName>
</protein>
<dbReference type="GO" id="GO:0006298">
    <property type="term" value="P:mismatch repair"/>
    <property type="evidence" value="ECO:0007669"/>
    <property type="project" value="InterPro"/>
</dbReference>
<dbReference type="GO" id="GO:0005524">
    <property type="term" value="F:ATP binding"/>
    <property type="evidence" value="ECO:0007669"/>
    <property type="project" value="UniProtKB-KW"/>
</dbReference>
<dbReference type="GO" id="GO:0140664">
    <property type="term" value="F:ATP-dependent DNA damage sensor activity"/>
    <property type="evidence" value="ECO:0007669"/>
    <property type="project" value="InterPro"/>
</dbReference>
<gene>
    <name evidence="5" type="primary">mutS_66</name>
    <name evidence="5" type="ORF">SDC9_200073</name>
</gene>
<dbReference type="InterPro" id="IPR027417">
    <property type="entry name" value="P-loop_NTPase"/>
</dbReference>
<keyword evidence="2" id="KW-0067">ATP-binding</keyword>
<name>A0A645INH5_9ZZZZ</name>
<dbReference type="PANTHER" id="PTHR11361">
    <property type="entry name" value="DNA MISMATCH REPAIR PROTEIN MUTS FAMILY MEMBER"/>
    <property type="match status" value="1"/>
</dbReference>
<dbReference type="PROSITE" id="PS00486">
    <property type="entry name" value="DNA_MISMATCH_REPAIR_2"/>
    <property type="match status" value="1"/>
</dbReference>
<reference evidence="5" key="1">
    <citation type="submission" date="2019-08" db="EMBL/GenBank/DDBJ databases">
        <authorList>
            <person name="Kucharzyk K."/>
            <person name="Murdoch R.W."/>
            <person name="Higgins S."/>
            <person name="Loffler F."/>
        </authorList>
    </citation>
    <scope>NUCLEOTIDE SEQUENCE</scope>
</reference>
<dbReference type="Gene3D" id="6.10.140.430">
    <property type="match status" value="1"/>
</dbReference>
<dbReference type="SUPFAM" id="SSF52540">
    <property type="entry name" value="P-loop containing nucleoside triphosphate hydrolases"/>
    <property type="match status" value="1"/>
</dbReference>
<comment type="caution">
    <text evidence="5">The sequence shown here is derived from an EMBL/GenBank/DDBJ whole genome shotgun (WGS) entry which is preliminary data.</text>
</comment>
<keyword evidence="1" id="KW-0547">Nucleotide-binding</keyword>
<dbReference type="EMBL" id="VSSQ01118502">
    <property type="protein sequence ID" value="MPN52412.1"/>
    <property type="molecule type" value="Genomic_DNA"/>
</dbReference>
<proteinExistence type="predicted"/>
<dbReference type="Pfam" id="PF00488">
    <property type="entry name" value="MutS_V"/>
    <property type="match status" value="1"/>
</dbReference>